<dbReference type="PANTHER" id="PTHR32035">
    <property type="entry name" value="AURORA KINASE A-INTERACTING PROTEIN"/>
    <property type="match status" value="1"/>
</dbReference>
<feature type="domain" description="Ribosomal protein mS38 C-terminal" evidence="6">
    <location>
        <begin position="325"/>
        <end position="358"/>
    </location>
</feature>
<dbReference type="Proteomes" id="UP000241462">
    <property type="component" value="Unassembled WGS sequence"/>
</dbReference>
<evidence type="ECO:0000313" key="7">
    <source>
        <dbReference type="EMBL" id="PSR88475.1"/>
    </source>
</evidence>
<feature type="compositionally biased region" description="Basic and acidic residues" evidence="5">
    <location>
        <begin position="69"/>
        <end position="79"/>
    </location>
</feature>
<feature type="compositionally biased region" description="Basic and acidic residues" evidence="5">
    <location>
        <begin position="179"/>
        <end position="192"/>
    </location>
</feature>
<evidence type="ECO:0000256" key="4">
    <source>
        <dbReference type="ARBA" id="ARBA00035682"/>
    </source>
</evidence>
<dbReference type="InParanoid" id="A0A2T3A9W2"/>
<sequence length="359" mass="40088">MLPSVRRVVATAPQSHLLSSLPRGATATTTTRTLTATQRRRYSSSKPSRDNGSEDSPVRQSVQPSSETKTAEAKTTETKTRKRKAKDTASKQQFPSVPTTAHIPTDFFALSSFFSLHRPISVTCGLPRNITEDAFSSIFTPLTRGQKAAEVMTTLSRTVQGLEQPMARISLQQSSDVAENDRSHHQQHERAGMRNADGSDVSVTLQINNMSGQFLPFRPPPVPQPESAVSESAKSEADAVEENARQDMQTRVYKAVFTIEETTDSNGEVRIMAHTPELIEEPDASSNAAEEAVMEEPGVPQTFIGRMALRQQQHDDALRSRRTMLAISVKRQRRLKMKKKKYKKLTKRLRHERLKHGRT</sequence>
<evidence type="ECO:0000256" key="2">
    <source>
        <dbReference type="ARBA" id="ARBA00023128"/>
    </source>
</evidence>
<comment type="subcellular location">
    <subcellularLocation>
        <location evidence="1">Mitochondrion</location>
    </subcellularLocation>
</comment>
<evidence type="ECO:0000313" key="8">
    <source>
        <dbReference type="Proteomes" id="UP000241462"/>
    </source>
</evidence>
<feature type="region of interest" description="Disordered" evidence="5">
    <location>
        <begin position="172"/>
        <end position="197"/>
    </location>
</feature>
<dbReference type="EMBL" id="KZ678428">
    <property type="protein sequence ID" value="PSR88475.1"/>
    <property type="molecule type" value="Genomic_DNA"/>
</dbReference>
<keyword evidence="8" id="KW-1185">Reference proteome</keyword>
<comment type="similarity">
    <text evidence="3">Belongs to the mitochondrion-specific ribosomal protein mS38 family.</text>
</comment>
<dbReference type="InterPro" id="IPR013177">
    <property type="entry name" value="Ribosomal_mS38_C"/>
</dbReference>
<dbReference type="SMART" id="SM01155">
    <property type="entry name" value="DUF1713"/>
    <property type="match status" value="1"/>
</dbReference>
<dbReference type="Pfam" id="PF08213">
    <property type="entry name" value="COX24_C"/>
    <property type="match status" value="1"/>
</dbReference>
<accession>A0A2T3A9W2</accession>
<name>A0A2T3A9W2_9PEZI</name>
<dbReference type="PANTHER" id="PTHR32035:SF3">
    <property type="entry name" value="SMALL RIBOSOMAL SUBUNIT PROTEIN MS38"/>
    <property type="match status" value="1"/>
</dbReference>
<feature type="compositionally biased region" description="Low complexity" evidence="5">
    <location>
        <begin position="23"/>
        <end position="37"/>
    </location>
</feature>
<dbReference type="GO" id="GO:0005739">
    <property type="term" value="C:mitochondrion"/>
    <property type="evidence" value="ECO:0007669"/>
    <property type="project" value="UniProtKB-SubCell"/>
</dbReference>
<protein>
    <recommendedName>
        <fullName evidence="4">Small ribosomal subunit protein mS38</fullName>
    </recommendedName>
</protein>
<dbReference type="STRING" id="2025994.A0A2T3A9W2"/>
<feature type="region of interest" description="Disordered" evidence="5">
    <location>
        <begin position="334"/>
        <end position="359"/>
    </location>
</feature>
<feature type="region of interest" description="Disordered" evidence="5">
    <location>
        <begin position="19"/>
        <end position="100"/>
    </location>
</feature>
<gene>
    <name evidence="7" type="ORF">BD289DRAFT_367041</name>
</gene>
<reference evidence="7 8" key="1">
    <citation type="journal article" date="2018" name="Mycol. Prog.">
        <title>Coniella lustricola, a new species from submerged detritus.</title>
        <authorList>
            <person name="Raudabaugh D.B."/>
            <person name="Iturriaga T."/>
            <person name="Carver A."/>
            <person name="Mondo S."/>
            <person name="Pangilinan J."/>
            <person name="Lipzen A."/>
            <person name="He G."/>
            <person name="Amirebrahimi M."/>
            <person name="Grigoriev I.V."/>
            <person name="Miller A.N."/>
        </authorList>
    </citation>
    <scope>NUCLEOTIDE SEQUENCE [LARGE SCALE GENOMIC DNA]</scope>
    <source>
        <strain evidence="7 8">B22-T-1</strain>
    </source>
</reference>
<evidence type="ECO:0000259" key="6">
    <source>
        <dbReference type="SMART" id="SM01155"/>
    </source>
</evidence>
<dbReference type="AlphaFoldDB" id="A0A2T3A9W2"/>
<dbReference type="OrthoDB" id="5364404at2759"/>
<proteinExistence type="inferred from homology"/>
<evidence type="ECO:0000256" key="5">
    <source>
        <dbReference type="SAM" id="MobiDB-lite"/>
    </source>
</evidence>
<evidence type="ECO:0000256" key="1">
    <source>
        <dbReference type="ARBA" id="ARBA00004173"/>
    </source>
</evidence>
<evidence type="ECO:0000256" key="3">
    <source>
        <dbReference type="ARBA" id="ARBA00035647"/>
    </source>
</evidence>
<organism evidence="7 8">
    <name type="scientific">Coniella lustricola</name>
    <dbReference type="NCBI Taxonomy" id="2025994"/>
    <lineage>
        <taxon>Eukaryota</taxon>
        <taxon>Fungi</taxon>
        <taxon>Dikarya</taxon>
        <taxon>Ascomycota</taxon>
        <taxon>Pezizomycotina</taxon>
        <taxon>Sordariomycetes</taxon>
        <taxon>Sordariomycetidae</taxon>
        <taxon>Diaporthales</taxon>
        <taxon>Schizoparmaceae</taxon>
        <taxon>Coniella</taxon>
    </lineage>
</organism>
<keyword evidence="2" id="KW-0496">Mitochondrion</keyword>